<dbReference type="PROSITE" id="PS00383">
    <property type="entry name" value="TYR_PHOSPHATASE_1"/>
    <property type="match status" value="1"/>
</dbReference>
<dbReference type="Pfam" id="PF00102">
    <property type="entry name" value="Y_phosphatase"/>
    <property type="match status" value="2"/>
</dbReference>
<dbReference type="Gene3D" id="3.90.190.10">
    <property type="entry name" value="Protein tyrosine phosphatase superfamily"/>
    <property type="match status" value="2"/>
</dbReference>
<feature type="region of interest" description="Disordered" evidence="3">
    <location>
        <begin position="827"/>
        <end position="852"/>
    </location>
</feature>
<evidence type="ECO:0000313" key="8">
    <source>
        <dbReference type="Proteomes" id="UP001218188"/>
    </source>
</evidence>
<feature type="compositionally biased region" description="Low complexity" evidence="3">
    <location>
        <begin position="829"/>
        <end position="852"/>
    </location>
</feature>
<comment type="similarity">
    <text evidence="1">Belongs to the protein-tyrosine phosphatase family. Non-receptor class subfamily.</text>
</comment>
<dbReference type="InterPro" id="IPR029021">
    <property type="entry name" value="Prot-tyrosine_phosphatase-like"/>
</dbReference>
<feature type="compositionally biased region" description="Basic and acidic residues" evidence="3">
    <location>
        <begin position="382"/>
        <end position="392"/>
    </location>
</feature>
<dbReference type="PANTHER" id="PTHR19134">
    <property type="entry name" value="RECEPTOR-TYPE TYROSINE-PROTEIN PHOSPHATASE"/>
    <property type="match status" value="1"/>
</dbReference>
<feature type="domain" description="Tyrosine-protein phosphatase" evidence="4">
    <location>
        <begin position="414"/>
        <end position="686"/>
    </location>
</feature>
<dbReference type="InterPro" id="IPR003595">
    <property type="entry name" value="Tyr_Pase_cat"/>
</dbReference>
<dbReference type="SUPFAM" id="SSF52821">
    <property type="entry name" value="Rhodanese/Cell cycle control phosphatase"/>
    <property type="match status" value="1"/>
</dbReference>
<name>A0AAD6T546_9AGAR</name>
<evidence type="ECO:0000313" key="7">
    <source>
        <dbReference type="EMBL" id="KAJ7037482.1"/>
    </source>
</evidence>
<organism evidence="7 8">
    <name type="scientific">Mycena alexandri</name>
    <dbReference type="NCBI Taxonomy" id="1745969"/>
    <lineage>
        <taxon>Eukaryota</taxon>
        <taxon>Fungi</taxon>
        <taxon>Dikarya</taxon>
        <taxon>Basidiomycota</taxon>
        <taxon>Agaricomycotina</taxon>
        <taxon>Agaricomycetes</taxon>
        <taxon>Agaricomycetidae</taxon>
        <taxon>Agaricales</taxon>
        <taxon>Marasmiineae</taxon>
        <taxon>Mycenaceae</taxon>
        <taxon>Mycena</taxon>
    </lineage>
</organism>
<dbReference type="SUPFAM" id="SSF52799">
    <property type="entry name" value="(Phosphotyrosine protein) phosphatases II"/>
    <property type="match status" value="1"/>
</dbReference>
<evidence type="ECO:0000259" key="5">
    <source>
        <dbReference type="PROSITE" id="PS50056"/>
    </source>
</evidence>
<dbReference type="Gene3D" id="3.40.250.10">
    <property type="entry name" value="Rhodanese-like domain"/>
    <property type="match status" value="1"/>
</dbReference>
<dbReference type="InterPro" id="IPR016130">
    <property type="entry name" value="Tyr_Pase_AS"/>
</dbReference>
<feature type="region of interest" description="Disordered" evidence="3">
    <location>
        <begin position="232"/>
        <end position="270"/>
    </location>
</feature>
<dbReference type="PROSITE" id="PS50056">
    <property type="entry name" value="TYR_PHOSPHATASE_2"/>
    <property type="match status" value="1"/>
</dbReference>
<feature type="region of interest" description="Disordered" evidence="3">
    <location>
        <begin position="1071"/>
        <end position="1136"/>
    </location>
</feature>
<comment type="caution">
    <text evidence="7">The sequence shown here is derived from an EMBL/GenBank/DDBJ whole genome shotgun (WGS) entry which is preliminary data.</text>
</comment>
<dbReference type="InterPro" id="IPR050348">
    <property type="entry name" value="Protein-Tyr_Phosphatase"/>
</dbReference>
<evidence type="ECO:0000256" key="1">
    <source>
        <dbReference type="ARBA" id="ARBA00009649"/>
    </source>
</evidence>
<dbReference type="InterPro" id="IPR036873">
    <property type="entry name" value="Rhodanese-like_dom_sf"/>
</dbReference>
<feature type="region of interest" description="Disordered" evidence="3">
    <location>
        <begin position="328"/>
        <end position="359"/>
    </location>
</feature>
<feature type="domain" description="Rhodanese" evidence="6">
    <location>
        <begin position="78"/>
        <end position="196"/>
    </location>
</feature>
<feature type="compositionally biased region" description="Low complexity" evidence="3">
    <location>
        <begin position="874"/>
        <end position="893"/>
    </location>
</feature>
<dbReference type="PROSITE" id="PS50055">
    <property type="entry name" value="TYR_PHOSPHATASE_PTP"/>
    <property type="match status" value="1"/>
</dbReference>
<dbReference type="PANTHER" id="PTHR19134:SF561">
    <property type="entry name" value="PROTEIN TYROSINE PHOSPHATASE 36E, ISOFORM A"/>
    <property type="match status" value="1"/>
</dbReference>
<dbReference type="EMBL" id="JARJCM010000037">
    <property type="protein sequence ID" value="KAJ7037482.1"/>
    <property type="molecule type" value="Genomic_DNA"/>
</dbReference>
<dbReference type="SMART" id="SM00404">
    <property type="entry name" value="PTPc_motif"/>
    <property type="match status" value="1"/>
</dbReference>
<protein>
    <recommendedName>
        <fullName evidence="2">protein-tyrosine-phosphatase</fullName>
        <ecNumber evidence="2">3.1.3.48</ecNumber>
    </recommendedName>
</protein>
<dbReference type="InterPro" id="IPR000387">
    <property type="entry name" value="Tyr_Pase_dom"/>
</dbReference>
<dbReference type="InterPro" id="IPR000242">
    <property type="entry name" value="PTP_cat"/>
</dbReference>
<dbReference type="InterPro" id="IPR001763">
    <property type="entry name" value="Rhodanese-like_dom"/>
</dbReference>
<dbReference type="PROSITE" id="PS50206">
    <property type="entry name" value="RHODANESE_3"/>
    <property type="match status" value="1"/>
</dbReference>
<gene>
    <name evidence="7" type="ORF">C8F04DRAFT_952743</name>
</gene>
<dbReference type="Proteomes" id="UP001218188">
    <property type="component" value="Unassembled WGS sequence"/>
</dbReference>
<feature type="domain" description="Tyrosine specific protein phosphatases" evidence="5">
    <location>
        <begin position="642"/>
        <end position="681"/>
    </location>
</feature>
<accession>A0AAD6T546</accession>
<feature type="region of interest" description="Disordered" evidence="3">
    <location>
        <begin position="382"/>
        <end position="407"/>
    </location>
</feature>
<dbReference type="PRINTS" id="PR00700">
    <property type="entry name" value="PRTYPHPHTASE"/>
</dbReference>
<evidence type="ECO:0000259" key="6">
    <source>
        <dbReference type="PROSITE" id="PS50206"/>
    </source>
</evidence>
<evidence type="ECO:0000259" key="4">
    <source>
        <dbReference type="PROSITE" id="PS50055"/>
    </source>
</evidence>
<keyword evidence="8" id="KW-1185">Reference proteome</keyword>
<evidence type="ECO:0000256" key="3">
    <source>
        <dbReference type="SAM" id="MobiDB-lite"/>
    </source>
</evidence>
<dbReference type="SMART" id="SM00194">
    <property type="entry name" value="PTPc"/>
    <property type="match status" value="1"/>
</dbReference>
<reference evidence="7" key="1">
    <citation type="submission" date="2023-03" db="EMBL/GenBank/DDBJ databases">
        <title>Massive genome expansion in bonnet fungi (Mycena s.s.) driven by repeated elements and novel gene families across ecological guilds.</title>
        <authorList>
            <consortium name="Lawrence Berkeley National Laboratory"/>
            <person name="Harder C.B."/>
            <person name="Miyauchi S."/>
            <person name="Viragh M."/>
            <person name="Kuo A."/>
            <person name="Thoen E."/>
            <person name="Andreopoulos B."/>
            <person name="Lu D."/>
            <person name="Skrede I."/>
            <person name="Drula E."/>
            <person name="Henrissat B."/>
            <person name="Morin E."/>
            <person name="Kohler A."/>
            <person name="Barry K."/>
            <person name="LaButti K."/>
            <person name="Morin E."/>
            <person name="Salamov A."/>
            <person name="Lipzen A."/>
            <person name="Mereny Z."/>
            <person name="Hegedus B."/>
            <person name="Baldrian P."/>
            <person name="Stursova M."/>
            <person name="Weitz H."/>
            <person name="Taylor A."/>
            <person name="Grigoriev I.V."/>
            <person name="Nagy L.G."/>
            <person name="Martin F."/>
            <person name="Kauserud H."/>
        </authorList>
    </citation>
    <scope>NUCLEOTIDE SEQUENCE</scope>
    <source>
        <strain evidence="7">CBHHK200</strain>
    </source>
</reference>
<proteinExistence type="inferred from homology"/>
<evidence type="ECO:0000256" key="2">
    <source>
        <dbReference type="ARBA" id="ARBA00013064"/>
    </source>
</evidence>
<dbReference type="AlphaFoldDB" id="A0AAD6T546"/>
<feature type="compositionally biased region" description="Low complexity" evidence="3">
    <location>
        <begin position="396"/>
        <end position="407"/>
    </location>
</feature>
<feature type="region of interest" description="Disordered" evidence="3">
    <location>
        <begin position="873"/>
        <end position="906"/>
    </location>
</feature>
<dbReference type="EC" id="3.1.3.48" evidence="2"/>
<dbReference type="GO" id="GO:0004725">
    <property type="term" value="F:protein tyrosine phosphatase activity"/>
    <property type="evidence" value="ECO:0007669"/>
    <property type="project" value="UniProtKB-EC"/>
</dbReference>
<sequence>MSDFFSQVAAAGNTSNNQPDDTTTFAEAIAARFGQGDNVLTARLLHIPNTPMTNLSIVPLASSEYTAVPPMSLGAWLDDPQTLVVDIRPHAAYSSARLARAVSLSVPSTLLKRPLFSLQRLSGMLPSHSARTRFAAWRQAPRILVYDADSAALSDTSNIQGLLRKFRAEAPDAATQLAWVQGGFQAVWSLRRDLVDVVPPTPETETETDDDDDPLEPASSRVLRAHHLPRSAFALTSTTQGPRTAGKFPPKPPRRTTDDDNVAPGPMLLHPNQPTAAFNPFFDAVRQNAELSHGITERIPLRLPRRVRRRVSELPFQWLRDIARRAAPVTPPDALPPSTNIGGGEDENESSDSSASASEGSEALAMQFYRIELAEQRRMMGVMEHHSRESGPGEHAPAAASAPTITAGVEKGSKNRYRNIWPFEHARVRLHRLHAVSSSHYDDYVNASYVQPLGTRRRYIATQGPLEATFGDFWTLVWQQNTHVIVMLTREVEGAMVKCGAYWRAGTYGPLRVELLGCAAEGCTGVCAVCEGAGVEGGVGAGAGGGGGFFNNNAAGGAAPPTPPAPQLIKRTLRLTHAAHPRAPPRRVVQLQYLGWPDMNVPEDARGVLGLVWEVGRCVEEVADASAASAEVVGSGSDSEVDATTGVLRRALRAGDAAAPVLLHCSAGVGRTGGFIAVDAVLDAVRWEAREMYAGAGAGAGARGSFGSGGSGSGSGSGAEGIGGISAWMRASGISGGGGFRPVAGEDVEANDRMDVDVQVEDADAAAEAEMHEGRGMRTPMQVDGAEVEMGLGNAAAGDSTRRWAEQVAYVKSGFAPGSLPTTATAPFPLSLPSTAPTTSTSGPLPSSLGAPFQLQAPAHRTTFSLTLPAAQRSLPTATSPSPSSAGASPRQSPENKAASLPLKGAASPVPARVLADRPLANSPLPDRPRSISPFRAAAAAPPTHRSMHSVDSVPDDAALAAAAQQQRTKTQQQHMDYKAPRALHGRADAGPVRLSGFEDPIWEVVQDMREQRMSLCQSLRQYVFVHAAIIEGSLMVLDEERARAGVAWRMPAPGPMRRRGVGMTMRPARPALFLRPSDEERQSTTSSTGKRLASPTELPKEDKKGEIALSKRPSLKRKQASGDEYAPPLPTYPPP</sequence>